<evidence type="ECO:0000256" key="1">
    <source>
        <dbReference type="SAM" id="MobiDB-lite"/>
    </source>
</evidence>
<evidence type="ECO:0000313" key="2">
    <source>
        <dbReference type="EMBL" id="PON99275.1"/>
    </source>
</evidence>
<organism evidence="2 3">
    <name type="scientific">Trema orientale</name>
    <name type="common">Charcoal tree</name>
    <name type="synonym">Celtis orientalis</name>
    <dbReference type="NCBI Taxonomy" id="63057"/>
    <lineage>
        <taxon>Eukaryota</taxon>
        <taxon>Viridiplantae</taxon>
        <taxon>Streptophyta</taxon>
        <taxon>Embryophyta</taxon>
        <taxon>Tracheophyta</taxon>
        <taxon>Spermatophyta</taxon>
        <taxon>Magnoliopsida</taxon>
        <taxon>eudicotyledons</taxon>
        <taxon>Gunneridae</taxon>
        <taxon>Pentapetalae</taxon>
        <taxon>rosids</taxon>
        <taxon>fabids</taxon>
        <taxon>Rosales</taxon>
        <taxon>Cannabaceae</taxon>
        <taxon>Trema</taxon>
    </lineage>
</organism>
<comment type="caution">
    <text evidence="2">The sequence shown here is derived from an EMBL/GenBank/DDBJ whole genome shotgun (WGS) entry which is preliminary data.</text>
</comment>
<keyword evidence="3" id="KW-1185">Reference proteome</keyword>
<dbReference type="AlphaFoldDB" id="A0A2P5FNA2"/>
<dbReference type="Proteomes" id="UP000237000">
    <property type="component" value="Unassembled WGS sequence"/>
</dbReference>
<accession>A0A2P5FNA2</accession>
<dbReference type="EMBL" id="JXTC01000019">
    <property type="protein sequence ID" value="PON99275.1"/>
    <property type="molecule type" value="Genomic_DNA"/>
</dbReference>
<reference evidence="3" key="1">
    <citation type="submission" date="2016-06" db="EMBL/GenBank/DDBJ databases">
        <title>Parallel loss of symbiosis genes in relatives of nitrogen-fixing non-legume Parasponia.</title>
        <authorList>
            <person name="Van Velzen R."/>
            <person name="Holmer R."/>
            <person name="Bu F."/>
            <person name="Rutten L."/>
            <person name="Van Zeijl A."/>
            <person name="Liu W."/>
            <person name="Santuari L."/>
            <person name="Cao Q."/>
            <person name="Sharma T."/>
            <person name="Shen D."/>
            <person name="Roswanjaya Y."/>
            <person name="Wardhani T."/>
            <person name="Kalhor M.S."/>
            <person name="Jansen J."/>
            <person name="Van den Hoogen J."/>
            <person name="Gungor B."/>
            <person name="Hartog M."/>
            <person name="Hontelez J."/>
            <person name="Verver J."/>
            <person name="Yang W.-C."/>
            <person name="Schijlen E."/>
            <person name="Repin R."/>
            <person name="Schilthuizen M."/>
            <person name="Schranz E."/>
            <person name="Heidstra R."/>
            <person name="Miyata K."/>
            <person name="Fedorova E."/>
            <person name="Kohlen W."/>
            <person name="Bisseling T."/>
            <person name="Smit S."/>
            <person name="Geurts R."/>
        </authorList>
    </citation>
    <scope>NUCLEOTIDE SEQUENCE [LARGE SCALE GENOMIC DNA]</scope>
    <source>
        <strain evidence="3">cv. RG33-2</strain>
    </source>
</reference>
<name>A0A2P5FNA2_TREOI</name>
<protein>
    <submittedName>
        <fullName evidence="2">Uncharacterized protein</fullName>
    </submittedName>
</protein>
<dbReference type="InParanoid" id="A0A2P5FNA2"/>
<sequence length="71" mass="8331">MGVVLHETLHMPIWRFRPRCHRQQLHMVELRRSTGGSRAMMARRRHLDHDKGVGSKGRGACVREKENLGRF</sequence>
<dbReference type="OrthoDB" id="10340488at2759"/>
<gene>
    <name evidence="2" type="ORF">TorRG33x02_048180</name>
</gene>
<proteinExistence type="predicted"/>
<feature type="region of interest" description="Disordered" evidence="1">
    <location>
        <begin position="32"/>
        <end position="59"/>
    </location>
</feature>
<evidence type="ECO:0000313" key="3">
    <source>
        <dbReference type="Proteomes" id="UP000237000"/>
    </source>
</evidence>